<dbReference type="Proteomes" id="UP001373159">
    <property type="component" value="Unassembled WGS sequence"/>
</dbReference>
<evidence type="ECO:0000256" key="1">
    <source>
        <dbReference type="SAM" id="MobiDB-lite"/>
    </source>
</evidence>
<dbReference type="PANTHER" id="PTHR42732">
    <property type="entry name" value="BETA-GALACTOSIDASE"/>
    <property type="match status" value="1"/>
</dbReference>
<comment type="caution">
    <text evidence="2">The sequence shown here is derived from an EMBL/GenBank/DDBJ whole genome shotgun (WGS) entry which is preliminary data.</text>
</comment>
<dbReference type="SUPFAM" id="SSF51445">
    <property type="entry name" value="(Trans)glycosidases"/>
    <property type="match status" value="1"/>
</dbReference>
<keyword evidence="3" id="KW-1185">Reference proteome</keyword>
<dbReference type="InterPro" id="IPR051913">
    <property type="entry name" value="GH2_Domain-Containing"/>
</dbReference>
<evidence type="ECO:0008006" key="4">
    <source>
        <dbReference type="Google" id="ProtNLM"/>
    </source>
</evidence>
<feature type="region of interest" description="Disordered" evidence="1">
    <location>
        <begin position="28"/>
        <end position="48"/>
    </location>
</feature>
<dbReference type="InterPro" id="IPR017853">
    <property type="entry name" value="GH"/>
</dbReference>
<proteinExistence type="predicted"/>
<name>A0ABU8ZLT0_9BIFI</name>
<evidence type="ECO:0000313" key="2">
    <source>
        <dbReference type="EMBL" id="MEK0306206.1"/>
    </source>
</evidence>
<reference evidence="2 3" key="1">
    <citation type="submission" date="2024-02" db="EMBL/GenBank/DDBJ databases">
        <title>Bifidobacterium honeyensis sp. nov., isolated from the comb honey.</title>
        <authorList>
            <person name="Liu W."/>
            <person name="Li Y."/>
        </authorList>
    </citation>
    <scope>NUCLEOTIDE SEQUENCE [LARGE SCALE GENOMIC DNA]</scope>
    <source>
        <strain evidence="2 3">IMAU50988</strain>
    </source>
</reference>
<sequence>MKEVALTGSWRVEAPADLEGTILLPGTLDTNDLGHEDTGPSVGDGGGKSGPIAWRLTRRHTFEGTVTLSRPIRLPPRPDRRVFFEVERARRLTVRVNEQTAGSYHPQTLNTPHIFELTDLLTGDDLLEVDSDNSYQGMPHDAIVDSSTATDHTQTNWNGLLGAIRLRVEEDTFLDRVLVYPHGDTLAVCVQIDSLHGFHGRLRLSSDALTEPLEETIDLEPGRRTLTWSNLALQDRAGRWDEYQGRLHVLSVELLAEKGPQVLSRSRVNYGIRDFGTDGDGRLVLNGRAFFLRGEANCAEFPQTGFPPMDVGAWIRILDAYRAYGVNTVRFHSHCPPEAAFIAADRLGMMMQPELSHWDCHHAFQDDAGYGYYRTELEQTLLFLANHPSFVMLTLGNELSADRTGHERMASLIEDAHRIDGTRLYADSSNPHYGKLGSDECNDVYTAEAYKEHDLRCCYANMRGSTNTVHPGTAHSFEESMRAFRRSRKVPVYGFEVGQYEVLPDFREIEEFTGVTRPDNYLMIRDRVRDSRLDQDTWLAWIAATGELSLICYREEVESVLRTPAMSGLSLLGLQDFPGQGTALVGMMDAHLLPKRFPFARPERFRAFFTDRLPLAIMDRYAYTSQEKLSGRVRVANYGRIPLRGDLHLRLSGAGIQLERVMADVTCPVGELTDLGRFDLPLDQVQGNQRCLLSLEIDGVTNEYPIWVYTERNQSTSHDFYEARHFDEEARRVLDHGGTVYLSPDSTSQALPRSVQAHFSTDFWSVGTFKDQSGTMGQFIQANHPLFADFPTEEHTDWQWWPMASQRAIILPERYQSIITEMDSYAYLRPMTQLLECRCGNGRLLLSSLGLQNLTRYPEARALRQSIYDYLGSGRFQPRQYIDPGVIAGLVA</sequence>
<dbReference type="EMBL" id="JBANBB010000001">
    <property type="protein sequence ID" value="MEK0306206.1"/>
    <property type="molecule type" value="Genomic_DNA"/>
</dbReference>
<gene>
    <name evidence="2" type="ORF">V8P97_01785</name>
</gene>
<dbReference type="RefSeq" id="WP_340468731.1">
    <property type="nucleotide sequence ID" value="NZ_JBANBB010000001.1"/>
</dbReference>
<dbReference type="Gene3D" id="3.20.20.80">
    <property type="entry name" value="Glycosidases"/>
    <property type="match status" value="1"/>
</dbReference>
<protein>
    <recommendedName>
        <fullName evidence="4">Glycoside hydrolase family 2 catalytic domain-containing protein</fullName>
    </recommendedName>
</protein>
<accession>A0ABU8ZLT0</accession>
<evidence type="ECO:0000313" key="3">
    <source>
        <dbReference type="Proteomes" id="UP001373159"/>
    </source>
</evidence>
<dbReference type="PANTHER" id="PTHR42732:SF1">
    <property type="entry name" value="BETA-MANNOSIDASE"/>
    <property type="match status" value="1"/>
</dbReference>
<organism evidence="2 3">
    <name type="scientific">Bifidobacterium favimelis</name>
    <dbReference type="NCBI Taxonomy" id="3122979"/>
    <lineage>
        <taxon>Bacteria</taxon>
        <taxon>Bacillati</taxon>
        <taxon>Actinomycetota</taxon>
        <taxon>Actinomycetes</taxon>
        <taxon>Bifidobacteriales</taxon>
        <taxon>Bifidobacteriaceae</taxon>
        <taxon>Bifidobacterium</taxon>
    </lineage>
</organism>